<dbReference type="SUPFAM" id="SSF54001">
    <property type="entry name" value="Cysteine proteinases"/>
    <property type="match status" value="1"/>
</dbReference>
<comment type="caution">
    <text evidence="1">The sequence shown here is derived from an EMBL/GenBank/DDBJ whole genome shotgun (WGS) entry which is preliminary data.</text>
</comment>
<keyword evidence="2" id="KW-1185">Reference proteome</keyword>
<accession>A0ABR2BGI8</accession>
<protein>
    <submittedName>
        <fullName evidence="1">Uncharacterized protein</fullName>
    </submittedName>
</protein>
<reference evidence="1 2" key="1">
    <citation type="journal article" date="2024" name="G3 (Bethesda)">
        <title>Genome assembly of Hibiscus sabdariffa L. provides insights into metabolisms of medicinal natural products.</title>
        <authorList>
            <person name="Kim T."/>
        </authorList>
    </citation>
    <scope>NUCLEOTIDE SEQUENCE [LARGE SCALE GENOMIC DNA]</scope>
    <source>
        <strain evidence="1">TK-2024</strain>
        <tissue evidence="1">Old leaves</tissue>
    </source>
</reference>
<dbReference type="InterPro" id="IPR038765">
    <property type="entry name" value="Papain-like_cys_pep_sf"/>
</dbReference>
<gene>
    <name evidence="1" type="ORF">V6N12_019984</name>
</gene>
<dbReference type="Proteomes" id="UP001472677">
    <property type="component" value="Unassembled WGS sequence"/>
</dbReference>
<dbReference type="EMBL" id="JBBPBM010000119">
    <property type="protein sequence ID" value="KAK8506293.1"/>
    <property type="molecule type" value="Genomic_DNA"/>
</dbReference>
<dbReference type="Gene3D" id="3.90.70.10">
    <property type="entry name" value="Cysteine proteinases"/>
    <property type="match status" value="1"/>
</dbReference>
<organism evidence="1 2">
    <name type="scientific">Hibiscus sabdariffa</name>
    <name type="common">roselle</name>
    <dbReference type="NCBI Taxonomy" id="183260"/>
    <lineage>
        <taxon>Eukaryota</taxon>
        <taxon>Viridiplantae</taxon>
        <taxon>Streptophyta</taxon>
        <taxon>Embryophyta</taxon>
        <taxon>Tracheophyta</taxon>
        <taxon>Spermatophyta</taxon>
        <taxon>Magnoliopsida</taxon>
        <taxon>eudicotyledons</taxon>
        <taxon>Gunneridae</taxon>
        <taxon>Pentapetalae</taxon>
        <taxon>rosids</taxon>
        <taxon>malvids</taxon>
        <taxon>Malvales</taxon>
        <taxon>Malvaceae</taxon>
        <taxon>Malvoideae</taxon>
        <taxon>Hibiscus</taxon>
    </lineage>
</organism>
<proteinExistence type="predicted"/>
<evidence type="ECO:0000313" key="1">
    <source>
        <dbReference type="EMBL" id="KAK8506293.1"/>
    </source>
</evidence>
<sequence>MYMVCGFISTTYEPCVDISLDLEPNQGGFGKSSSVKSHNSCNVEVDCKGPDQNCGISSLKGCLERFTRAVKLSPDQKNFCQKCQFPFSLGMTPYLSSSILRSRFGNMIFPFDGDEQDASNDLSNEFELFVVVTLVD</sequence>
<evidence type="ECO:0000313" key="2">
    <source>
        <dbReference type="Proteomes" id="UP001472677"/>
    </source>
</evidence>
<name>A0ABR2BGI8_9ROSI</name>